<comment type="caution">
    <text evidence="1">The sequence shown here is derived from an EMBL/GenBank/DDBJ whole genome shotgun (WGS) entry which is preliminary data.</text>
</comment>
<sequence>MRAVRFKAEAKKVVRVHLSPVQLDGGEDACPVACHFAGRTCRGCFFIPAAGCPCRDSSPLPRAKPGGTFGCRHVTSHVRVGVHRVGSVRATLPPGAQLMRRDVTPRGPIADSAICVRAVVPFFYEKKRNQHPAFLSFLLLAVFRTQREPDGV</sequence>
<keyword evidence="2" id="KW-1185">Reference proteome</keyword>
<dbReference type="Proteomes" id="UP000821845">
    <property type="component" value="Chromosome 1"/>
</dbReference>
<evidence type="ECO:0000313" key="1">
    <source>
        <dbReference type="EMBL" id="KAH6943971.1"/>
    </source>
</evidence>
<gene>
    <name evidence="1" type="ORF">HPB50_000969</name>
</gene>
<organism evidence="1 2">
    <name type="scientific">Hyalomma asiaticum</name>
    <name type="common">Tick</name>
    <dbReference type="NCBI Taxonomy" id="266040"/>
    <lineage>
        <taxon>Eukaryota</taxon>
        <taxon>Metazoa</taxon>
        <taxon>Ecdysozoa</taxon>
        <taxon>Arthropoda</taxon>
        <taxon>Chelicerata</taxon>
        <taxon>Arachnida</taxon>
        <taxon>Acari</taxon>
        <taxon>Parasitiformes</taxon>
        <taxon>Ixodida</taxon>
        <taxon>Ixodoidea</taxon>
        <taxon>Ixodidae</taxon>
        <taxon>Hyalomminae</taxon>
        <taxon>Hyalomma</taxon>
    </lineage>
</organism>
<accession>A0ACB7TCX7</accession>
<evidence type="ECO:0000313" key="2">
    <source>
        <dbReference type="Proteomes" id="UP000821845"/>
    </source>
</evidence>
<name>A0ACB7TCX7_HYAAI</name>
<dbReference type="EMBL" id="CM023481">
    <property type="protein sequence ID" value="KAH6943971.1"/>
    <property type="molecule type" value="Genomic_DNA"/>
</dbReference>
<reference evidence="1" key="1">
    <citation type="submission" date="2020-05" db="EMBL/GenBank/DDBJ databases">
        <title>Large-scale comparative analyses of tick genomes elucidate their genetic diversity and vector capacities.</title>
        <authorList>
            <person name="Jia N."/>
            <person name="Wang J."/>
            <person name="Shi W."/>
            <person name="Du L."/>
            <person name="Sun Y."/>
            <person name="Zhan W."/>
            <person name="Jiang J."/>
            <person name="Wang Q."/>
            <person name="Zhang B."/>
            <person name="Ji P."/>
            <person name="Sakyi L.B."/>
            <person name="Cui X."/>
            <person name="Yuan T."/>
            <person name="Jiang B."/>
            <person name="Yang W."/>
            <person name="Lam T.T.-Y."/>
            <person name="Chang Q."/>
            <person name="Ding S."/>
            <person name="Wang X."/>
            <person name="Zhu J."/>
            <person name="Ruan X."/>
            <person name="Zhao L."/>
            <person name="Wei J."/>
            <person name="Que T."/>
            <person name="Du C."/>
            <person name="Cheng J."/>
            <person name="Dai P."/>
            <person name="Han X."/>
            <person name="Huang E."/>
            <person name="Gao Y."/>
            <person name="Liu J."/>
            <person name="Shao H."/>
            <person name="Ye R."/>
            <person name="Li L."/>
            <person name="Wei W."/>
            <person name="Wang X."/>
            <person name="Wang C."/>
            <person name="Yang T."/>
            <person name="Huo Q."/>
            <person name="Li W."/>
            <person name="Guo W."/>
            <person name="Chen H."/>
            <person name="Zhou L."/>
            <person name="Ni X."/>
            <person name="Tian J."/>
            <person name="Zhou Y."/>
            <person name="Sheng Y."/>
            <person name="Liu T."/>
            <person name="Pan Y."/>
            <person name="Xia L."/>
            <person name="Li J."/>
            <person name="Zhao F."/>
            <person name="Cao W."/>
        </authorList>
    </citation>
    <scope>NUCLEOTIDE SEQUENCE</scope>
    <source>
        <strain evidence="1">Hyas-2018</strain>
    </source>
</reference>
<protein>
    <submittedName>
        <fullName evidence="1">Uncharacterized protein</fullName>
    </submittedName>
</protein>
<proteinExistence type="predicted"/>